<gene>
    <name evidence="6" type="ORF">RJ640_008604</name>
</gene>
<reference evidence="6" key="1">
    <citation type="submission" date="2022-12" db="EMBL/GenBank/DDBJ databases">
        <title>Draft genome assemblies for two species of Escallonia (Escalloniales).</title>
        <authorList>
            <person name="Chanderbali A."/>
            <person name="Dervinis C."/>
            <person name="Anghel I."/>
            <person name="Soltis D."/>
            <person name="Soltis P."/>
            <person name="Zapata F."/>
        </authorList>
    </citation>
    <scope>NUCLEOTIDE SEQUENCE</scope>
    <source>
        <strain evidence="6">UCBG92.1500</strain>
        <tissue evidence="6">Leaf</tissue>
    </source>
</reference>
<keyword evidence="1" id="KW-0521">NADP</keyword>
<dbReference type="Gene3D" id="3.40.50.720">
    <property type="entry name" value="NAD(P)-binding Rossmann-like Domain"/>
    <property type="match status" value="6"/>
</dbReference>
<keyword evidence="3" id="KW-0520">NAD</keyword>
<dbReference type="GO" id="GO:0051287">
    <property type="term" value="F:NAD binding"/>
    <property type="evidence" value="ECO:0007669"/>
    <property type="project" value="InterPro"/>
</dbReference>
<evidence type="ECO:0000256" key="3">
    <source>
        <dbReference type="ARBA" id="ARBA00023027"/>
    </source>
</evidence>
<evidence type="ECO:0008006" key="8">
    <source>
        <dbReference type="Google" id="ProtNLM"/>
    </source>
</evidence>
<dbReference type="Proteomes" id="UP001187471">
    <property type="component" value="Unassembled WGS sequence"/>
</dbReference>
<evidence type="ECO:0000259" key="5">
    <source>
        <dbReference type="Pfam" id="PF02826"/>
    </source>
</evidence>
<evidence type="ECO:0000259" key="4">
    <source>
        <dbReference type="Pfam" id="PF00389"/>
    </source>
</evidence>
<dbReference type="InterPro" id="IPR006140">
    <property type="entry name" value="D-isomer_DH_NAD-bd"/>
</dbReference>
<organism evidence="6 7">
    <name type="scientific">Escallonia rubra</name>
    <dbReference type="NCBI Taxonomy" id="112253"/>
    <lineage>
        <taxon>Eukaryota</taxon>
        <taxon>Viridiplantae</taxon>
        <taxon>Streptophyta</taxon>
        <taxon>Embryophyta</taxon>
        <taxon>Tracheophyta</taxon>
        <taxon>Spermatophyta</taxon>
        <taxon>Magnoliopsida</taxon>
        <taxon>eudicotyledons</taxon>
        <taxon>Gunneridae</taxon>
        <taxon>Pentapetalae</taxon>
        <taxon>asterids</taxon>
        <taxon>campanulids</taxon>
        <taxon>Escalloniales</taxon>
        <taxon>Escalloniaceae</taxon>
        <taxon>Escallonia</taxon>
    </lineage>
</organism>
<dbReference type="InterPro" id="IPR006139">
    <property type="entry name" value="D-isomer_2_OHA_DH_cat_dom"/>
</dbReference>
<feature type="domain" description="D-isomer specific 2-hydroxyacid dehydrogenase catalytic" evidence="4">
    <location>
        <begin position="370"/>
        <end position="663"/>
    </location>
</feature>
<dbReference type="EMBL" id="JAVXUO010002601">
    <property type="protein sequence ID" value="KAK2971180.1"/>
    <property type="molecule type" value="Genomic_DNA"/>
</dbReference>
<evidence type="ECO:0000256" key="2">
    <source>
        <dbReference type="ARBA" id="ARBA00023002"/>
    </source>
</evidence>
<evidence type="ECO:0000313" key="7">
    <source>
        <dbReference type="Proteomes" id="UP001187471"/>
    </source>
</evidence>
<accession>A0AA88QXI0</accession>
<dbReference type="Pfam" id="PF00389">
    <property type="entry name" value="2-Hacid_dh"/>
    <property type="match status" value="3"/>
</dbReference>
<dbReference type="PANTHER" id="PTHR10996:SF178">
    <property type="entry name" value="2-HYDROXYACID DEHYDROGENASE YGL185C-RELATED"/>
    <property type="match status" value="1"/>
</dbReference>
<feature type="domain" description="D-isomer specific 2-hydroxyacid dehydrogenase NAD-binding" evidence="5">
    <location>
        <begin position="775"/>
        <end position="947"/>
    </location>
</feature>
<evidence type="ECO:0000256" key="1">
    <source>
        <dbReference type="ARBA" id="ARBA00022857"/>
    </source>
</evidence>
<dbReference type="PANTHER" id="PTHR10996">
    <property type="entry name" value="2-HYDROXYACID DEHYDROGENASE-RELATED"/>
    <property type="match status" value="1"/>
</dbReference>
<dbReference type="PROSITE" id="PS00065">
    <property type="entry name" value="D_2_HYDROXYACID_DH_1"/>
    <property type="match status" value="1"/>
</dbReference>
<protein>
    <recommendedName>
        <fullName evidence="8">Hydroxyphenylpyruvate reductase</fullName>
    </recommendedName>
</protein>
<dbReference type="FunFam" id="3.40.50.720:FF:000213">
    <property type="entry name" value="Putative 2-hydroxyacid dehydrogenase"/>
    <property type="match status" value="3"/>
</dbReference>
<dbReference type="InterPro" id="IPR029752">
    <property type="entry name" value="D-isomer_DH_CS1"/>
</dbReference>
<feature type="domain" description="D-isomer specific 2-hydroxyacid dehydrogenase catalytic" evidence="4">
    <location>
        <begin position="41"/>
        <end position="340"/>
    </location>
</feature>
<dbReference type="GO" id="GO:0005829">
    <property type="term" value="C:cytosol"/>
    <property type="evidence" value="ECO:0007669"/>
    <property type="project" value="TreeGrafter"/>
</dbReference>
<feature type="domain" description="D-isomer specific 2-hydroxyacid dehydrogenase catalytic" evidence="4">
    <location>
        <begin position="673"/>
        <end position="978"/>
    </location>
</feature>
<dbReference type="InterPro" id="IPR050223">
    <property type="entry name" value="D-isomer_2-hydroxyacid_DH"/>
</dbReference>
<evidence type="ECO:0000313" key="6">
    <source>
        <dbReference type="EMBL" id="KAK2971180.1"/>
    </source>
</evidence>
<comment type="caution">
    <text evidence="6">The sequence shown here is derived from an EMBL/GenBank/DDBJ whole genome shotgun (WGS) entry which is preliminary data.</text>
</comment>
<dbReference type="SUPFAM" id="SSF52283">
    <property type="entry name" value="Formate/glycerate dehydrogenase catalytic domain-like"/>
    <property type="match status" value="3"/>
</dbReference>
<dbReference type="InterPro" id="IPR036291">
    <property type="entry name" value="NAD(P)-bd_dom_sf"/>
</dbReference>
<dbReference type="SUPFAM" id="SSF51735">
    <property type="entry name" value="NAD(P)-binding Rossmann-fold domains"/>
    <property type="match status" value="3"/>
</dbReference>
<feature type="domain" description="D-isomer specific 2-hydroxyacid dehydrogenase NAD-binding" evidence="5">
    <location>
        <begin position="465"/>
        <end position="636"/>
    </location>
</feature>
<keyword evidence="2" id="KW-0560">Oxidoreductase</keyword>
<dbReference type="Pfam" id="PF02826">
    <property type="entry name" value="2-Hacid_dh_C"/>
    <property type="match status" value="3"/>
</dbReference>
<feature type="domain" description="D-isomer specific 2-hydroxyacid dehydrogenase NAD-binding" evidence="5">
    <location>
        <begin position="137"/>
        <end position="309"/>
    </location>
</feature>
<dbReference type="GO" id="GO:0030267">
    <property type="term" value="F:glyoxylate reductase (NADPH) activity"/>
    <property type="evidence" value="ECO:0007669"/>
    <property type="project" value="TreeGrafter"/>
</dbReference>
<dbReference type="GO" id="GO:0016618">
    <property type="term" value="F:hydroxypyruvate reductase [NAD(P)H] activity"/>
    <property type="evidence" value="ECO:0007669"/>
    <property type="project" value="TreeGrafter"/>
</dbReference>
<keyword evidence="7" id="KW-1185">Reference proteome</keyword>
<feature type="non-terminal residue" evidence="6">
    <location>
        <position position="1"/>
    </location>
</feature>
<sequence length="979" mass="107188">SPKVPNPLSTSVITETNTRPNLPKKKLKMEAIGVLMMCPMSAYLENELDKRFKLFRFWNQPQKEEFVKEKANSIRAIVGNASAGADAKLIDSLPGLEIVASYSVGLDKIDLGYCKEKGIRVSNTPDVLTDDVADLAIGLILATLRQICACDRYVRSGLWTKGDFKLTTKFSGKSVGLIGLGRIGLAVAQRAEAFGCPISYYTRSEKPDSKYKYYSNVIDLASNCQILVVACPLTKETRHIINREVIDALGPKGVLINIGRGPHVDEPELVSALVEGRLGGAGLDVFENEPEVPEQLFGLDNVVLLPHVGSGTVETRNAMADLVIGNLEAHFLGKPLLTPVYVKYGFSAVRESEEKMEKIGVWMTCPMSTYLQQELAKRFQVFKSWEIPSMAEFLHQHSHSIRAVVGNGAYGVDSELIESLPSLEIVASHSAGLDQIDLVKCKDKGIRVTYTPDALTEEVADWAILLILATLRRICVCDRFVRSGLWKNGDFSLTTKFSGKSVGIIGLGRIGSAIAKRAEAFGCPISYSSRSQKPDVRYKYYPRVVDLAANCQILVVACALTNQTHHIINRDIIDALGPKGVLINIGRGPHVDEPELVSALVEGRLGGAGLDVFEDEPEVPKQLLGLNNVVLSPHVATGSVETRKTMADLVIGNLEAHFQKRDSDFRMEDVGVLMTCPMSSYLEEHLDKRFNLFRFWTVPSKNQFLRENSNHIRAVVGNTTFGADSELVESLPKLEIVASYSVGLDKIDLAKCNERGIRVTNTPDVLTDDVADLAIGLILATLRKICACDGFVRSGSWRNGDFELTTKFSGKSVGIVGLGRIGSAIARRAEAFGCPISYYSRSKKPNTDYKYYTNIVELATNCQILLVACALTDETRRIVNREVIDALGPKGILINIGRGQHIDEPELVSALLEGRLGGAGLDVFENEPDAPKRLFGLQNVVLMPHVGSDTLETGKAMADLVIANLEAHFMKKELLTPVV</sequence>
<dbReference type="CDD" id="cd12156">
    <property type="entry name" value="HPPR"/>
    <property type="match status" value="3"/>
</dbReference>
<name>A0AA88QXI0_9ASTE</name>
<proteinExistence type="predicted"/>
<dbReference type="AlphaFoldDB" id="A0AA88QXI0"/>